<dbReference type="GO" id="GO:0004061">
    <property type="term" value="F:arylformamidase activity"/>
    <property type="evidence" value="ECO:0007669"/>
    <property type="project" value="InterPro"/>
</dbReference>
<dbReference type="GO" id="GO:0019441">
    <property type="term" value="P:L-tryptophan catabolic process to kynurenine"/>
    <property type="evidence" value="ECO:0007669"/>
    <property type="project" value="InterPro"/>
</dbReference>
<reference evidence="2" key="1">
    <citation type="submission" date="2022-07" db="EMBL/GenBank/DDBJ databases">
        <title>Genome Sequence of Leucocoprinus birnbaumii.</title>
        <authorList>
            <person name="Buettner E."/>
        </authorList>
    </citation>
    <scope>NUCLEOTIDE SEQUENCE</scope>
    <source>
        <strain evidence="2">VT141</strain>
    </source>
</reference>
<evidence type="ECO:0000313" key="2">
    <source>
        <dbReference type="EMBL" id="KAJ3564242.1"/>
    </source>
</evidence>
<dbReference type="Proteomes" id="UP001213000">
    <property type="component" value="Unassembled WGS sequence"/>
</dbReference>
<protein>
    <recommendedName>
        <fullName evidence="4">Cyclase</fullName>
    </recommendedName>
</protein>
<dbReference type="SUPFAM" id="SSF102198">
    <property type="entry name" value="Putative cyclase"/>
    <property type="match status" value="1"/>
</dbReference>
<comment type="caution">
    <text evidence="2">The sequence shown here is derived from an EMBL/GenBank/DDBJ whole genome shotgun (WGS) entry which is preliminary data.</text>
</comment>
<evidence type="ECO:0008006" key="4">
    <source>
        <dbReference type="Google" id="ProtNLM"/>
    </source>
</evidence>
<evidence type="ECO:0000313" key="3">
    <source>
        <dbReference type="Proteomes" id="UP001213000"/>
    </source>
</evidence>
<sequence>MSNSRADNITYYDLTHPLNSNTPAYPSDPYYKAKKHANIPDHDYEVHEVSMSTHSGTHADAPSHFIHGGRTIDQVPLSTLVGPALFIDLTNRELGENQEITWDDIKSYEPDLKPGVIVVICTGWYEKWGEDSYFKHPFMAKEIAEKFLEFGIKVVCVDTLNPDETVLSGDKEGGFGFHNTLLGADGIIIENLTNTKPLIGCPNVQISLLPLKFEGLDGSPIRAIAWHND</sequence>
<dbReference type="InterPro" id="IPR007325">
    <property type="entry name" value="KFase/CYL"/>
</dbReference>
<keyword evidence="3" id="KW-1185">Reference proteome</keyword>
<proteinExistence type="inferred from homology"/>
<accession>A0AAD5VML0</accession>
<evidence type="ECO:0000256" key="1">
    <source>
        <dbReference type="ARBA" id="ARBA00007865"/>
    </source>
</evidence>
<dbReference type="PANTHER" id="PTHR31118:SF32">
    <property type="entry name" value="KYNURENINE FORMAMIDASE"/>
    <property type="match status" value="1"/>
</dbReference>
<dbReference type="Gene3D" id="3.50.30.50">
    <property type="entry name" value="Putative cyclase"/>
    <property type="match status" value="1"/>
</dbReference>
<name>A0AAD5VML0_9AGAR</name>
<dbReference type="Pfam" id="PF04199">
    <property type="entry name" value="Cyclase"/>
    <property type="match status" value="1"/>
</dbReference>
<dbReference type="PANTHER" id="PTHR31118">
    <property type="entry name" value="CYCLASE-LIKE PROTEIN 2"/>
    <property type="match status" value="1"/>
</dbReference>
<dbReference type="EMBL" id="JANIEX010000679">
    <property type="protein sequence ID" value="KAJ3564242.1"/>
    <property type="molecule type" value="Genomic_DNA"/>
</dbReference>
<organism evidence="2 3">
    <name type="scientific">Leucocoprinus birnbaumii</name>
    <dbReference type="NCBI Taxonomy" id="56174"/>
    <lineage>
        <taxon>Eukaryota</taxon>
        <taxon>Fungi</taxon>
        <taxon>Dikarya</taxon>
        <taxon>Basidiomycota</taxon>
        <taxon>Agaricomycotina</taxon>
        <taxon>Agaricomycetes</taxon>
        <taxon>Agaricomycetidae</taxon>
        <taxon>Agaricales</taxon>
        <taxon>Agaricineae</taxon>
        <taxon>Agaricaceae</taxon>
        <taxon>Leucocoprinus</taxon>
    </lineage>
</organism>
<comment type="similarity">
    <text evidence="1">Belongs to the Cyclase 1 superfamily.</text>
</comment>
<dbReference type="InterPro" id="IPR037175">
    <property type="entry name" value="KFase_sf"/>
</dbReference>
<gene>
    <name evidence="2" type="ORF">NP233_g8420</name>
</gene>
<dbReference type="AlphaFoldDB" id="A0AAD5VML0"/>